<keyword evidence="2" id="KW-1133">Transmembrane helix</keyword>
<gene>
    <name evidence="4" type="ORF">BLX24_08985</name>
</gene>
<feature type="domain" description="PNPLA" evidence="3">
    <location>
        <begin position="20"/>
        <end position="230"/>
    </location>
</feature>
<evidence type="ECO:0000313" key="5">
    <source>
        <dbReference type="Proteomes" id="UP000181790"/>
    </source>
</evidence>
<name>A0A1S2VNI4_9BACT</name>
<dbReference type="Proteomes" id="UP000181790">
    <property type="component" value="Unassembled WGS sequence"/>
</dbReference>
<protein>
    <recommendedName>
        <fullName evidence="3">PNPLA domain-containing protein</fullName>
    </recommendedName>
</protein>
<dbReference type="SUPFAM" id="SSF52151">
    <property type="entry name" value="FabD/lysophospholipase-like"/>
    <property type="match status" value="1"/>
</dbReference>
<keyword evidence="1" id="KW-0443">Lipid metabolism</keyword>
<organism evidence="4 5">
    <name type="scientific">Arsenicibacter rosenii</name>
    <dbReference type="NCBI Taxonomy" id="1750698"/>
    <lineage>
        <taxon>Bacteria</taxon>
        <taxon>Pseudomonadati</taxon>
        <taxon>Bacteroidota</taxon>
        <taxon>Cytophagia</taxon>
        <taxon>Cytophagales</taxon>
        <taxon>Spirosomataceae</taxon>
        <taxon>Arsenicibacter</taxon>
    </lineage>
</organism>
<reference evidence="4 5" key="1">
    <citation type="submission" date="2016-10" db="EMBL/GenBank/DDBJ databases">
        <title>Arsenicibacter rosenii gen. nov., sp. nov., an efficient arsenic-methylating bacterium isolated from an arsenic-contaminated paddy soil.</title>
        <authorList>
            <person name="Huang K."/>
        </authorList>
    </citation>
    <scope>NUCLEOTIDE SEQUENCE [LARGE SCALE GENOMIC DNA]</scope>
    <source>
        <strain evidence="4 5">SM-1</strain>
    </source>
</reference>
<dbReference type="GO" id="GO:0006629">
    <property type="term" value="P:lipid metabolic process"/>
    <property type="evidence" value="ECO:0007669"/>
    <property type="project" value="UniProtKB-KW"/>
</dbReference>
<dbReference type="RefSeq" id="WP_071502759.1">
    <property type="nucleotide sequence ID" value="NZ_MORL01000003.1"/>
</dbReference>
<comment type="caution">
    <text evidence="4">The sequence shown here is derived from an EMBL/GenBank/DDBJ whole genome shotgun (WGS) entry which is preliminary data.</text>
</comment>
<feature type="transmembrane region" description="Helical" evidence="2">
    <location>
        <begin position="399"/>
        <end position="419"/>
    </location>
</feature>
<feature type="transmembrane region" description="Helical" evidence="2">
    <location>
        <begin position="431"/>
        <end position="451"/>
    </location>
</feature>
<keyword evidence="2" id="KW-0472">Membrane</keyword>
<dbReference type="AlphaFoldDB" id="A0A1S2VNI4"/>
<evidence type="ECO:0000256" key="1">
    <source>
        <dbReference type="ARBA" id="ARBA00023098"/>
    </source>
</evidence>
<dbReference type="OrthoDB" id="9813090at2"/>
<evidence type="ECO:0000259" key="3">
    <source>
        <dbReference type="Pfam" id="PF01734"/>
    </source>
</evidence>
<proteinExistence type="predicted"/>
<dbReference type="Gene3D" id="3.40.1090.10">
    <property type="entry name" value="Cytosolic phospholipase A2 catalytic domain"/>
    <property type="match status" value="1"/>
</dbReference>
<dbReference type="EMBL" id="MORL01000003">
    <property type="protein sequence ID" value="OIN59960.1"/>
    <property type="molecule type" value="Genomic_DNA"/>
</dbReference>
<dbReference type="Pfam" id="PF01734">
    <property type="entry name" value="Patatin"/>
    <property type="match status" value="1"/>
</dbReference>
<accession>A0A1S2VNI4</accession>
<dbReference type="InterPro" id="IPR002641">
    <property type="entry name" value="PNPLA_dom"/>
</dbReference>
<keyword evidence="2" id="KW-0812">Transmembrane</keyword>
<dbReference type="InterPro" id="IPR016035">
    <property type="entry name" value="Acyl_Trfase/lysoPLipase"/>
</dbReference>
<evidence type="ECO:0000256" key="2">
    <source>
        <dbReference type="SAM" id="Phobius"/>
    </source>
</evidence>
<feature type="transmembrane region" description="Helical" evidence="2">
    <location>
        <begin position="373"/>
        <end position="392"/>
    </location>
</feature>
<evidence type="ECO:0000313" key="4">
    <source>
        <dbReference type="EMBL" id="OIN59960.1"/>
    </source>
</evidence>
<keyword evidence="5" id="KW-1185">Reference proteome</keyword>
<sequence>MPSATHDRHTAPQPLETIGLAISGGGFRAASFSLGCLAYLHHCTIETEEATTETLLSRVRFIASASGGSFTNLLYATYLYTEQPFGDFYNALREFMKGDELLAQVFATLESDSAWEATPDKQRNLINAFSLAYQQLFDRALPPGSPHKHVTLGLFGNPDHLPPLRQFCANATEFRNGLTFRFQNPDQDSRQGWVGNFSLYLDPRQLSVTNKLRLGDIMAASSCFPSGLEPIMFPNDFTYTGDTPAGGLTQAELSGALICRNAVQQARQLHDNATEAQNQLAPQEQLDLTMETRLTPVAASQPEADAITFGLMDGGIDDNQGLGSLLLADARHRRETGHGYGTLIACDVNSPYMSQYALPQTKTGLLWNRSLRFWSLAAGILFALLTGTGYLWDTTAGTVLSTLGVLGILLVIGLNFGLYRTLQNLGDDGTWGWAATRYVGYFFTIPVGSLLQMISARLRSTVILAADVYMKQIRRMHYQLFYENKKLDNRRVACMLHTLANTFYTTPSGNTRKATSTASCVARYNLSPSALMQQIAADAQAMATTLWFDPAEVSGERRDKLIATGQFTLCYSLLLYLCNLEQKQPLSPQLQALQRRMLTDWQAFQQNPMWLVKTPLSK</sequence>